<keyword evidence="3 6" id="KW-0812">Transmembrane</keyword>
<dbReference type="EMBL" id="LS483250">
    <property type="protein sequence ID" value="SQD77525.1"/>
    <property type="molecule type" value="Genomic_DNA"/>
</dbReference>
<evidence type="ECO:0000256" key="3">
    <source>
        <dbReference type="ARBA" id="ARBA00022692"/>
    </source>
</evidence>
<organism evidence="8 9">
    <name type="scientific">Moritella yayanosii</name>
    <dbReference type="NCBI Taxonomy" id="69539"/>
    <lineage>
        <taxon>Bacteria</taxon>
        <taxon>Pseudomonadati</taxon>
        <taxon>Pseudomonadota</taxon>
        <taxon>Gammaproteobacteria</taxon>
        <taxon>Alteromonadales</taxon>
        <taxon>Moritellaceae</taxon>
        <taxon>Moritella</taxon>
    </lineage>
</organism>
<dbReference type="RefSeq" id="WP_112713191.1">
    <property type="nucleotide sequence ID" value="NZ_LS483250.1"/>
</dbReference>
<name>A0A330LU63_9GAMM</name>
<sequence>MEKLTIWIEKQLFGFKYIVFAVIVLLTVFLAYNASLVRPSASFEKMIPVQHEYIQNYLNYKEELASLGNSVRVVIENERGDIFNAEFQEQMRALNDELFFISGVDRSGMKSIWTSNVTWAEVTEDGFVGGTVIPNDYDGSQRTLDRLRRNVMLSGQVGYLVGDNFKSAVFLLPLMSINPETGKPLDYNQLSITLEDIRSKYEVNGVKIHITGFAKVVGDLIAGAAEVVIFFITAIVITFVLLYLYSRCLRSTIVTVTCALVAVIWQLGLLNLLGQGLDPYSMLVPFLVFAIAVSHGVQLISAIGQHMAAGNKAEQAARLAFRALAIPGLIALLSDGLGFITLNVIEIQVIQDLATAASVGVAVILLTNLVLLPILMSWTGVSPAGIKYLLAEQSKTPLIVTVFSRFADAKWAKRVLVFGVFCLVVGLYQGQSLQIGDLDAGAPELRADSRYNLDNAYVANNYQASTDIMVLMVETPVEQCSSYHTLNAVNRLQAHIEGIPGVQSTLSVATIAKKAIVGMNEGNPKWQGLSPNQLVLNAAVGRAPAAFMNNTCSMLPLIIYLDDHKANTLETVISDITAYTEANKTKNVNFALAAGNAGIEAATNSVIEKAQYQMLMWVYGVVGVLCFLTFRSIKTLICIILPLALTSILGQALMATLGIGVKVATLPVIALGVGIGVDYGIYIYSQLSARLKMGDNLQDAYEYALSSTGKAVAFTGVTLAIGVCTWVLSPIKFQADMGLMLTFMFIWNMLGALCLLPALAWLLKIGGNTQVVASPELAKLEEEKSNAA</sequence>
<feature type="transmembrane region" description="Helical" evidence="6">
    <location>
        <begin position="665"/>
        <end position="684"/>
    </location>
</feature>
<dbReference type="SUPFAM" id="SSF82866">
    <property type="entry name" value="Multidrug efflux transporter AcrB transmembrane domain"/>
    <property type="match status" value="2"/>
</dbReference>
<evidence type="ECO:0000256" key="5">
    <source>
        <dbReference type="ARBA" id="ARBA00023136"/>
    </source>
</evidence>
<feature type="transmembrane region" description="Helical" evidence="6">
    <location>
        <begin position="637"/>
        <end position="659"/>
    </location>
</feature>
<dbReference type="KEGG" id="mya:MORIYA_1047"/>
<dbReference type="InterPro" id="IPR004869">
    <property type="entry name" value="MMPL_dom"/>
</dbReference>
<comment type="subcellular location">
    <subcellularLocation>
        <location evidence="1">Cell membrane</location>
        <topology evidence="1">Multi-pass membrane protein</topology>
    </subcellularLocation>
</comment>
<feature type="transmembrane region" description="Helical" evidence="6">
    <location>
        <begin position="280"/>
        <end position="303"/>
    </location>
</feature>
<dbReference type="InterPro" id="IPR000731">
    <property type="entry name" value="SSD"/>
</dbReference>
<dbReference type="Proteomes" id="UP000250163">
    <property type="component" value="Chromosome MORIYA"/>
</dbReference>
<feature type="transmembrane region" description="Helical" evidence="6">
    <location>
        <begin position="324"/>
        <end position="345"/>
    </location>
</feature>
<dbReference type="Gene3D" id="1.20.1640.10">
    <property type="entry name" value="Multidrug efflux transporter AcrB transmembrane domain"/>
    <property type="match status" value="2"/>
</dbReference>
<dbReference type="InterPro" id="IPR050545">
    <property type="entry name" value="Mycobact_MmpL"/>
</dbReference>
<dbReference type="PANTHER" id="PTHR33406:SF10">
    <property type="entry name" value="SSD DOMAIN-CONTAINING PROTEIN"/>
    <property type="match status" value="1"/>
</dbReference>
<evidence type="ECO:0000256" key="1">
    <source>
        <dbReference type="ARBA" id="ARBA00004651"/>
    </source>
</evidence>
<dbReference type="GO" id="GO:0005886">
    <property type="term" value="C:plasma membrane"/>
    <property type="evidence" value="ECO:0007669"/>
    <property type="project" value="UniProtKB-SubCell"/>
</dbReference>
<feature type="transmembrane region" description="Helical" evidence="6">
    <location>
        <begin position="612"/>
        <end position="630"/>
    </location>
</feature>
<evidence type="ECO:0000256" key="2">
    <source>
        <dbReference type="ARBA" id="ARBA00022475"/>
    </source>
</evidence>
<evidence type="ECO:0000256" key="6">
    <source>
        <dbReference type="SAM" id="Phobius"/>
    </source>
</evidence>
<feature type="transmembrane region" description="Helical" evidence="6">
    <location>
        <begin position="357"/>
        <end position="390"/>
    </location>
</feature>
<feature type="domain" description="SSD" evidence="7">
    <location>
        <begin position="253"/>
        <end position="378"/>
    </location>
</feature>
<evidence type="ECO:0000259" key="7">
    <source>
        <dbReference type="PROSITE" id="PS50156"/>
    </source>
</evidence>
<keyword evidence="2" id="KW-1003">Cell membrane</keyword>
<dbReference type="OrthoDB" id="5963930at2"/>
<reference evidence="9" key="1">
    <citation type="submission" date="2018-05" db="EMBL/GenBank/DDBJ databases">
        <authorList>
            <person name="Cea G.-C."/>
            <person name="William W."/>
        </authorList>
    </citation>
    <scope>NUCLEOTIDE SEQUENCE [LARGE SCALE GENOMIC DNA]</scope>
    <source>
        <strain evidence="9">DB21MT 5</strain>
    </source>
</reference>
<protein>
    <submittedName>
        <fullName evidence="8">RND transporter</fullName>
    </submittedName>
</protein>
<accession>A0A330LU63</accession>
<dbReference type="AlphaFoldDB" id="A0A330LU63"/>
<evidence type="ECO:0000313" key="8">
    <source>
        <dbReference type="EMBL" id="SQD77525.1"/>
    </source>
</evidence>
<dbReference type="Pfam" id="PF03176">
    <property type="entry name" value="MMPL"/>
    <property type="match status" value="2"/>
</dbReference>
<dbReference type="PROSITE" id="PS50156">
    <property type="entry name" value="SSD"/>
    <property type="match status" value="1"/>
</dbReference>
<feature type="transmembrane region" description="Helical" evidence="6">
    <location>
        <begin position="711"/>
        <end position="731"/>
    </location>
</feature>
<evidence type="ECO:0000313" key="9">
    <source>
        <dbReference type="Proteomes" id="UP000250163"/>
    </source>
</evidence>
<feature type="transmembrane region" description="Helical" evidence="6">
    <location>
        <begin position="220"/>
        <end position="245"/>
    </location>
</feature>
<keyword evidence="5 6" id="KW-0472">Membrane</keyword>
<proteinExistence type="predicted"/>
<dbReference type="PANTHER" id="PTHR33406">
    <property type="entry name" value="MEMBRANE PROTEIN MJ1562-RELATED"/>
    <property type="match status" value="1"/>
</dbReference>
<gene>
    <name evidence="8" type="ORF">MORIYA_1047</name>
</gene>
<feature type="transmembrane region" description="Helical" evidence="6">
    <location>
        <begin position="12"/>
        <end position="32"/>
    </location>
</feature>
<keyword evidence="9" id="KW-1185">Reference proteome</keyword>
<keyword evidence="4 6" id="KW-1133">Transmembrane helix</keyword>
<feature type="transmembrane region" description="Helical" evidence="6">
    <location>
        <begin position="252"/>
        <end position="274"/>
    </location>
</feature>
<evidence type="ECO:0000256" key="4">
    <source>
        <dbReference type="ARBA" id="ARBA00022989"/>
    </source>
</evidence>
<feature type="transmembrane region" description="Helical" evidence="6">
    <location>
        <begin position="737"/>
        <end position="763"/>
    </location>
</feature>